<feature type="region of interest" description="Disordered" evidence="1">
    <location>
        <begin position="147"/>
        <end position="238"/>
    </location>
</feature>
<sequence length="238" mass="23856">MSLRGPRRRIATCLLLAGLTGLCGCDALTDAPLTDSEMSAFLAEADSRATRSRGQAFEATVVAAADQRSTIAVALSLSRVRSGAAAEAATLATRVGAIAGDLSEAESTGLESKRAALDRAIEGEDVEAITTALTDLRDAVAAAESAVSARRSSAGQDQAAPSTQESQLGAPGGAETGEPAGDGESAEADREMDQPGEGESESSAQVGAPPGTEPSGPQDSAEPAQAPPPSQGEHSQEP</sequence>
<keyword evidence="2" id="KW-0732">Signal</keyword>
<feature type="signal peptide" evidence="2">
    <location>
        <begin position="1"/>
        <end position="24"/>
    </location>
</feature>
<name>A0A1Q8W1V2_9ACTO</name>
<feature type="chain" id="PRO_5039354575" evidence="2">
    <location>
        <begin position="25"/>
        <end position="238"/>
    </location>
</feature>
<comment type="caution">
    <text evidence="3">The sequence shown here is derived from an EMBL/GenBank/DDBJ whole genome shotgun (WGS) entry which is preliminary data.</text>
</comment>
<reference evidence="3 4" key="1">
    <citation type="submission" date="2016-12" db="EMBL/GenBank/DDBJ databases">
        <title>Genomic comparison of strains in the 'Actinomyces naeslundii' group.</title>
        <authorList>
            <person name="Mughal S.R."/>
            <person name="Do T."/>
            <person name="Gilbert S.C."/>
            <person name="Witherden E.A."/>
            <person name="Didelot X."/>
            <person name="Beighton D."/>
        </authorList>
    </citation>
    <scope>NUCLEOTIDE SEQUENCE [LARGE SCALE GENOMIC DNA]</scope>
    <source>
        <strain evidence="3 4">MMRCO6-1</strain>
    </source>
</reference>
<protein>
    <submittedName>
        <fullName evidence="3">Uncharacterized protein</fullName>
    </submittedName>
</protein>
<feature type="compositionally biased region" description="Polar residues" evidence="1">
    <location>
        <begin position="155"/>
        <end position="167"/>
    </location>
</feature>
<dbReference type="RefSeq" id="WP_070661785.1">
    <property type="nucleotide sequence ID" value="NZ_MSKM01000005.1"/>
</dbReference>
<dbReference type="EMBL" id="MSKM01000005">
    <property type="protein sequence ID" value="OLO55292.1"/>
    <property type="molecule type" value="Genomic_DNA"/>
</dbReference>
<evidence type="ECO:0000256" key="1">
    <source>
        <dbReference type="SAM" id="MobiDB-lite"/>
    </source>
</evidence>
<evidence type="ECO:0000256" key="2">
    <source>
        <dbReference type="SAM" id="SignalP"/>
    </source>
</evidence>
<dbReference type="AlphaFoldDB" id="A0A1Q8W1V2"/>
<organism evidence="3 4">
    <name type="scientific">Actinomyces oris</name>
    <dbReference type="NCBI Taxonomy" id="544580"/>
    <lineage>
        <taxon>Bacteria</taxon>
        <taxon>Bacillati</taxon>
        <taxon>Actinomycetota</taxon>
        <taxon>Actinomycetes</taxon>
        <taxon>Actinomycetales</taxon>
        <taxon>Actinomycetaceae</taxon>
        <taxon>Actinomyces</taxon>
    </lineage>
</organism>
<accession>A0A1Q8W1V2</accession>
<dbReference type="PROSITE" id="PS51257">
    <property type="entry name" value="PROKAR_LIPOPROTEIN"/>
    <property type="match status" value="1"/>
</dbReference>
<evidence type="ECO:0000313" key="4">
    <source>
        <dbReference type="Proteomes" id="UP000185772"/>
    </source>
</evidence>
<gene>
    <name evidence="3" type="ORF">BKH27_01915</name>
</gene>
<proteinExistence type="predicted"/>
<evidence type="ECO:0000313" key="3">
    <source>
        <dbReference type="EMBL" id="OLO55292.1"/>
    </source>
</evidence>
<dbReference type="Proteomes" id="UP000185772">
    <property type="component" value="Unassembled WGS sequence"/>
</dbReference>